<feature type="region of interest" description="Disordered" evidence="1">
    <location>
        <begin position="451"/>
        <end position="476"/>
    </location>
</feature>
<feature type="compositionally biased region" description="Basic and acidic residues" evidence="1">
    <location>
        <begin position="454"/>
        <end position="467"/>
    </location>
</feature>
<feature type="chain" id="PRO_5038560493" evidence="2">
    <location>
        <begin position="23"/>
        <end position="826"/>
    </location>
</feature>
<dbReference type="PANTHER" id="PTHR13833">
    <property type="match status" value="1"/>
</dbReference>
<evidence type="ECO:0000259" key="3">
    <source>
        <dbReference type="Pfam" id="PF07007"/>
    </source>
</evidence>
<proteinExistence type="predicted"/>
<sequence>MRSILLIFVSAITLSICTAAQSDDCDVSESVLRDMRPPASAEFIEARFSQSDYTCAIYATRIQAASIAELAGTEGVNARFALREMALEISRNASYPSEKRLALVQAATISTAGGIASSMQAERQADVTMIFAAAKQFKEQGDIPRWLDALILAIQFDRELPDDARRVPLWETTTLIPDSTQIRKYVSQLVTIAEITRGDKALERFRCHFAAHTISNLSAWREGDNRETILERCTQMLRLTEAMSDVKTCHGLLPEWRWKHIMSVGMAYHRLGMTEEGKKHVDHAIEMVRSIQKPDYRLAQYRFVVSQLLQYDPKVRLSLTREMMQLANSLDTPMAKEVREHYRGVLQKLEDEAAKEGHEQRRGPSFDCTKATSEVEKIICSDDELSRLDDSLSKAYQKALNTRIKDQIIESQRQWMKTVRYECKNAECLKKAYETRIKELGLSSYGIVIFTPPRESKSPSRTPEKTSESQVIESPDEAVQTKTNVNDMPVVHESGNLTIGGAVSVFAGTKGLIGSEDGVGPRSKFNHPFGITTDGTNLYVSETANHTIRKIEIATGKVSTLAGSSGKQGSADGVGKAARFQFPYGMATDSVNLYVADHMNATIRKVVIATGKVTTLAGTAGKRGFVDDNGTAARFSTPHDITILGKNLYVTDSSNNTVRRIDASTGDVTTFSGKAGTSGFTDGKGSAARFSMPEGITTDGSNLYVADSFNNIIRKIVIATREVTTFAGPDNDTCGLHRRCPTGPDDGLGRFARLNSPCFITTDGTNLYFTERHRVVRKVVIATGEVTTLSGTASRPGSTAAIMGITNDGESLYVTDVGGHAILKIQ</sequence>
<feature type="domain" description="Lysozyme inhibitor LprI-like N-terminal" evidence="3">
    <location>
        <begin position="368"/>
        <end position="440"/>
    </location>
</feature>
<comment type="caution">
    <text evidence="4">The sequence shown here is derived from an EMBL/GenBank/DDBJ whole genome shotgun (WGS) entry which is preliminary data.</text>
</comment>
<feature type="signal peptide" evidence="2">
    <location>
        <begin position="1"/>
        <end position="22"/>
    </location>
</feature>
<name>A0A9D6V5G7_9BACT</name>
<dbReference type="InterPro" id="IPR011042">
    <property type="entry name" value="6-blade_b-propeller_TolB-like"/>
</dbReference>
<evidence type="ECO:0000313" key="5">
    <source>
        <dbReference type="Proteomes" id="UP000807825"/>
    </source>
</evidence>
<dbReference type="Pfam" id="PF07007">
    <property type="entry name" value="LprI"/>
    <property type="match status" value="1"/>
</dbReference>
<dbReference type="PANTHER" id="PTHR13833:SF71">
    <property type="entry name" value="NHL DOMAIN-CONTAINING PROTEIN"/>
    <property type="match status" value="1"/>
</dbReference>
<accession>A0A9D6V5G7</accession>
<dbReference type="SUPFAM" id="SSF63825">
    <property type="entry name" value="YWTD domain"/>
    <property type="match status" value="1"/>
</dbReference>
<keyword evidence="2" id="KW-0732">Signal</keyword>
<reference evidence="4" key="1">
    <citation type="submission" date="2020-07" db="EMBL/GenBank/DDBJ databases">
        <title>Huge and variable diversity of episymbiotic CPR bacteria and DPANN archaea in groundwater ecosystems.</title>
        <authorList>
            <person name="He C.Y."/>
            <person name="Keren R."/>
            <person name="Whittaker M."/>
            <person name="Farag I.F."/>
            <person name="Doudna J."/>
            <person name="Cate J.H.D."/>
            <person name="Banfield J.F."/>
        </authorList>
    </citation>
    <scope>NUCLEOTIDE SEQUENCE</scope>
    <source>
        <strain evidence="4">NC_groundwater_1664_Pr3_B-0.1um_52_9</strain>
    </source>
</reference>
<dbReference type="Gene3D" id="2.120.10.30">
    <property type="entry name" value="TolB, C-terminal domain"/>
    <property type="match status" value="3"/>
</dbReference>
<dbReference type="Proteomes" id="UP000807825">
    <property type="component" value="Unassembled WGS sequence"/>
</dbReference>
<evidence type="ECO:0000256" key="2">
    <source>
        <dbReference type="SAM" id="SignalP"/>
    </source>
</evidence>
<evidence type="ECO:0000313" key="4">
    <source>
        <dbReference type="EMBL" id="MBI5250990.1"/>
    </source>
</evidence>
<evidence type="ECO:0000256" key="1">
    <source>
        <dbReference type="SAM" id="MobiDB-lite"/>
    </source>
</evidence>
<dbReference type="EMBL" id="JACRDE010000416">
    <property type="protein sequence ID" value="MBI5250990.1"/>
    <property type="molecule type" value="Genomic_DNA"/>
</dbReference>
<protein>
    <submittedName>
        <fullName evidence="4">DUF1311 domain-containing protein</fullName>
    </submittedName>
</protein>
<dbReference type="AlphaFoldDB" id="A0A9D6V5G7"/>
<organism evidence="4 5">
    <name type="scientific">Desulfomonile tiedjei</name>
    <dbReference type="NCBI Taxonomy" id="2358"/>
    <lineage>
        <taxon>Bacteria</taxon>
        <taxon>Pseudomonadati</taxon>
        <taxon>Thermodesulfobacteriota</taxon>
        <taxon>Desulfomonilia</taxon>
        <taxon>Desulfomonilales</taxon>
        <taxon>Desulfomonilaceae</taxon>
        <taxon>Desulfomonile</taxon>
    </lineage>
</organism>
<gene>
    <name evidence="4" type="ORF">HY912_15990</name>
</gene>
<dbReference type="Gene3D" id="1.20.1270.180">
    <property type="match status" value="1"/>
</dbReference>
<dbReference type="InterPro" id="IPR009739">
    <property type="entry name" value="LprI-like_N"/>
</dbReference>